<organism evidence="2 3">
    <name type="scientific">Mycoplasma marinum</name>
    <dbReference type="NCBI Taxonomy" id="1937190"/>
    <lineage>
        <taxon>Bacteria</taxon>
        <taxon>Bacillati</taxon>
        <taxon>Mycoplasmatota</taxon>
        <taxon>Mollicutes</taxon>
        <taxon>Mycoplasmataceae</taxon>
        <taxon>Mycoplasma</taxon>
    </lineage>
</organism>
<comment type="caution">
    <text evidence="2">The sequence shown here is derived from an EMBL/GenBank/DDBJ whole genome shotgun (WGS) entry which is preliminary data.</text>
</comment>
<dbReference type="EMBL" id="PSZO01000008">
    <property type="protein sequence ID" value="TCG11332.1"/>
    <property type="molecule type" value="Genomic_DNA"/>
</dbReference>
<dbReference type="Proteomes" id="UP000294192">
    <property type="component" value="Unassembled WGS sequence"/>
</dbReference>
<protein>
    <recommendedName>
        <fullName evidence="1">Abortive phage infection protein C-terminal domain-containing protein</fullName>
    </recommendedName>
</protein>
<gene>
    <name evidence="2" type="ORF">C4B24_02155</name>
</gene>
<dbReference type="InterPro" id="IPR018891">
    <property type="entry name" value="AIPR_C"/>
</dbReference>
<dbReference type="RefSeq" id="WP_131598889.1">
    <property type="nucleotide sequence ID" value="NZ_CBDBYK010000006.1"/>
</dbReference>
<proteinExistence type="predicted"/>
<sequence>MKKFKEDKYELLSKTMNDDVINYFLKELNKIRKQINIKMTFGEAFEIFSASSISGKNYKKASKENTLIGKKGDGGIDAYFFNSEEKKLTLIQTKFEDYDEKFILKMMETYETYIKLFNVELPHNYRDIKRIRKEFMNEDIEQVEYIFIGTSEWSKQKLSSRFPGKNVCVFTISEFLTATTTDDFRENYISQFKLMLHQKMDVIGGGSSKSDSWFIYVNGHNLIKQFSSLNSFAFDSMFEENIRNKVVKTKFYNEFKDTILKAPDNFHLYNNGLTIVAKNVEPLKGFLKLHHPQIINGQQTVRTLMKLFQQGVDLTEIDVPIKVIKTSDKEVIKKIARYSNNQTAVKEAELNFIDEKYKKLSKLANKNGYHLIGKRGTTSKGDILKISTTNGNLPLNELVRSHAAYKFPKEYLGKSKSSIPTVVKEYFGEKNYIQQLLKEKTFEGVIKTVQNYKKYYDLKFMEQKQKSILEGNKAKDANKVAIEKNKHLKFGISVFYNLQHRNKDEDFIDKCIYKITENNGGTINVFKNNSSIVEALKIEKDRLEKNN</sequence>
<evidence type="ECO:0000259" key="1">
    <source>
        <dbReference type="Pfam" id="PF10592"/>
    </source>
</evidence>
<evidence type="ECO:0000313" key="3">
    <source>
        <dbReference type="Proteomes" id="UP000294192"/>
    </source>
</evidence>
<dbReference type="AlphaFoldDB" id="A0A4R0XP86"/>
<dbReference type="OrthoDB" id="388698at2"/>
<evidence type="ECO:0000313" key="2">
    <source>
        <dbReference type="EMBL" id="TCG11332.1"/>
    </source>
</evidence>
<keyword evidence="3" id="KW-1185">Reference proteome</keyword>
<dbReference type="Pfam" id="PF10592">
    <property type="entry name" value="AIPR"/>
    <property type="match status" value="1"/>
</dbReference>
<reference evidence="2 3" key="1">
    <citation type="submission" date="2018-02" db="EMBL/GenBank/DDBJ databases">
        <title>Mycoplasma marinum and Mycoplasma todarodis sp. nov., moderately halophilic and psychrotolerant mycoplasmas isolated from cephalopods.</title>
        <authorList>
            <person name="Viver T."/>
        </authorList>
    </citation>
    <scope>NUCLEOTIDE SEQUENCE [LARGE SCALE GENOMIC DNA]</scope>
    <source>
        <strain evidence="2 3">PE</strain>
    </source>
</reference>
<accession>A0A4R0XP86</accession>
<feature type="domain" description="Abortive phage infection protein C-terminal" evidence="1">
    <location>
        <begin position="238"/>
        <end position="462"/>
    </location>
</feature>
<name>A0A4R0XP86_9MOLU</name>